<keyword evidence="1 2" id="KW-0732">Signal</keyword>
<dbReference type="InterPro" id="IPR028994">
    <property type="entry name" value="Integrin_alpha_N"/>
</dbReference>
<evidence type="ECO:0000256" key="1">
    <source>
        <dbReference type="ARBA" id="ARBA00022729"/>
    </source>
</evidence>
<dbReference type="InterPro" id="IPR013517">
    <property type="entry name" value="FG-GAP"/>
</dbReference>
<dbReference type="PANTHER" id="PTHR46580:SF4">
    <property type="entry name" value="ATP_GTP-BINDING PROTEIN"/>
    <property type="match status" value="1"/>
</dbReference>
<keyword evidence="4" id="KW-1185">Reference proteome</keyword>
<protein>
    <recommendedName>
        <fullName evidence="5">VCBS repeat-containing protein</fullName>
    </recommendedName>
</protein>
<feature type="signal peptide" evidence="2">
    <location>
        <begin position="1"/>
        <end position="26"/>
    </location>
</feature>
<dbReference type="EMBL" id="BAAAUV010000001">
    <property type="protein sequence ID" value="GAA3194290.1"/>
    <property type="molecule type" value="Genomic_DNA"/>
</dbReference>
<evidence type="ECO:0000313" key="4">
    <source>
        <dbReference type="Proteomes" id="UP001501237"/>
    </source>
</evidence>
<evidence type="ECO:0008006" key="5">
    <source>
        <dbReference type="Google" id="ProtNLM"/>
    </source>
</evidence>
<dbReference type="SUPFAM" id="SSF69318">
    <property type="entry name" value="Integrin alpha N-terminal domain"/>
    <property type="match status" value="1"/>
</dbReference>
<dbReference type="PANTHER" id="PTHR46580">
    <property type="entry name" value="SENSOR KINASE-RELATED"/>
    <property type="match status" value="1"/>
</dbReference>
<evidence type="ECO:0000313" key="3">
    <source>
        <dbReference type="EMBL" id="GAA3194290.1"/>
    </source>
</evidence>
<dbReference type="RefSeq" id="WP_344821418.1">
    <property type="nucleotide sequence ID" value="NZ_BAAAUV010000001.1"/>
</dbReference>
<comment type="caution">
    <text evidence="3">The sequence shown here is derived from an EMBL/GenBank/DDBJ whole genome shotgun (WGS) entry which is preliminary data.</text>
</comment>
<reference evidence="4" key="1">
    <citation type="journal article" date="2019" name="Int. J. Syst. Evol. Microbiol.">
        <title>The Global Catalogue of Microorganisms (GCM) 10K type strain sequencing project: providing services to taxonomists for standard genome sequencing and annotation.</title>
        <authorList>
            <consortium name="The Broad Institute Genomics Platform"/>
            <consortium name="The Broad Institute Genome Sequencing Center for Infectious Disease"/>
            <person name="Wu L."/>
            <person name="Ma J."/>
        </authorList>
    </citation>
    <scope>NUCLEOTIDE SEQUENCE [LARGE SCALE GENOMIC DNA]</scope>
    <source>
        <strain evidence="4">JCM 9377</strain>
    </source>
</reference>
<accession>A0ABP6Q018</accession>
<dbReference type="Pfam" id="PF13517">
    <property type="entry name" value="FG-GAP_3"/>
    <property type="match status" value="3"/>
</dbReference>
<proteinExistence type="predicted"/>
<feature type="chain" id="PRO_5046416964" description="VCBS repeat-containing protein" evidence="2">
    <location>
        <begin position="27"/>
        <end position="424"/>
    </location>
</feature>
<dbReference type="Proteomes" id="UP001501237">
    <property type="component" value="Unassembled WGS sequence"/>
</dbReference>
<name>A0ABP6Q018_9ACTN</name>
<organism evidence="3 4">
    <name type="scientific">Actinocorallia longicatena</name>
    <dbReference type="NCBI Taxonomy" id="111803"/>
    <lineage>
        <taxon>Bacteria</taxon>
        <taxon>Bacillati</taxon>
        <taxon>Actinomycetota</taxon>
        <taxon>Actinomycetes</taxon>
        <taxon>Streptosporangiales</taxon>
        <taxon>Thermomonosporaceae</taxon>
        <taxon>Actinocorallia</taxon>
    </lineage>
</organism>
<gene>
    <name evidence="3" type="ORF">GCM10010468_04060</name>
</gene>
<dbReference type="Gene3D" id="2.130.10.130">
    <property type="entry name" value="Integrin alpha, N-terminal"/>
    <property type="match status" value="3"/>
</dbReference>
<evidence type="ECO:0000256" key="2">
    <source>
        <dbReference type="SAM" id="SignalP"/>
    </source>
</evidence>
<sequence>MKLLAAAGSGVLAAGLAAAVATPAQAKPPAAAWDLDGDGRADRVVEVTGMLKVHYTRKGNGTRLIGRDIVKPVAADPAACSLAFPVSADFDRDGYADLAVVHRCLATAGKWDGPLVTVLYGARKGVTGKRVRHLPQPDGELLVRETFGLVAADATGDGRPDLVVLNRFHAEGSREVRIFDRLAKGSSHAATAAFGAQSHYAAGATVVFGDFNRDRRPDLVISDGDVESDVKTISVQYARKSGGFGPSLPLGRTERIDPIAADVNGDGFTDLVGGFMPGDRTAKGRTWVRYGGRKGLGPLKRVPNTPSGTLAAADLDGDGRSEIVVGQYWSAVDGRPTAGSLVVLRGSQKGLTAKGRQRITQNTPGVPGEAGESEYFGKALTFARYTGSPRPDLLVGAPGEGRVTYLFRVRNGRLSLTKVRRFVG</sequence>